<accession>A0ABY7VVI7</accession>
<name>A0ABY7VVI7_9BACT</name>
<protein>
    <submittedName>
        <fullName evidence="1">DUF6435 family protein</fullName>
    </submittedName>
</protein>
<reference evidence="1 2" key="1">
    <citation type="submission" date="2023-02" db="EMBL/GenBank/DDBJ databases">
        <title>Genome sequence of Lentisphaera profundi SAORIC-696.</title>
        <authorList>
            <person name="Kim e."/>
            <person name="Cho J.-C."/>
            <person name="Choi A."/>
            <person name="Kang I."/>
        </authorList>
    </citation>
    <scope>NUCLEOTIDE SEQUENCE [LARGE SCALE GENOMIC DNA]</scope>
    <source>
        <strain evidence="1 2">SAORIC-696</strain>
    </source>
</reference>
<dbReference type="Pfam" id="PF20027">
    <property type="entry name" value="DUF6435"/>
    <property type="match status" value="1"/>
</dbReference>
<dbReference type="Proteomes" id="UP001214250">
    <property type="component" value="Chromosome 1"/>
</dbReference>
<dbReference type="NCBIfam" id="NF033487">
    <property type="entry name" value="Lacal_2735_fam"/>
    <property type="match status" value="1"/>
</dbReference>
<dbReference type="RefSeq" id="WP_274150901.1">
    <property type="nucleotide sequence ID" value="NZ_CP117811.1"/>
</dbReference>
<dbReference type="EMBL" id="CP117811">
    <property type="protein sequence ID" value="WDE96836.1"/>
    <property type="molecule type" value="Genomic_DNA"/>
</dbReference>
<sequence length="56" mass="6586">MFSFLKSDPVKKLKKEYEKKVAEAMNAQRNGDIKTYSSLISESEKMWSEIQKLENQ</sequence>
<dbReference type="InterPro" id="IPR045493">
    <property type="entry name" value="DUF6435"/>
</dbReference>
<evidence type="ECO:0000313" key="1">
    <source>
        <dbReference type="EMBL" id="WDE96836.1"/>
    </source>
</evidence>
<organism evidence="1 2">
    <name type="scientific">Lentisphaera profundi</name>
    <dbReference type="NCBI Taxonomy" id="1658616"/>
    <lineage>
        <taxon>Bacteria</taxon>
        <taxon>Pseudomonadati</taxon>
        <taxon>Lentisphaerota</taxon>
        <taxon>Lentisphaeria</taxon>
        <taxon>Lentisphaerales</taxon>
        <taxon>Lentisphaeraceae</taxon>
        <taxon>Lentisphaera</taxon>
    </lineage>
</organism>
<keyword evidence="2" id="KW-1185">Reference proteome</keyword>
<evidence type="ECO:0000313" key="2">
    <source>
        <dbReference type="Proteomes" id="UP001214250"/>
    </source>
</evidence>
<gene>
    <name evidence="1" type="ORF">PQO03_02530</name>
</gene>
<proteinExistence type="predicted"/>